<dbReference type="KEGG" id="foc:113204849"/>
<feature type="compositionally biased region" description="Low complexity" evidence="3">
    <location>
        <begin position="1026"/>
        <end position="1044"/>
    </location>
</feature>
<evidence type="ECO:0000313" key="6">
    <source>
        <dbReference type="RefSeq" id="XP_052120191.1"/>
    </source>
</evidence>
<feature type="compositionally biased region" description="Low complexity" evidence="3">
    <location>
        <begin position="758"/>
        <end position="774"/>
    </location>
</feature>
<evidence type="ECO:0000256" key="3">
    <source>
        <dbReference type="SAM" id="MobiDB-lite"/>
    </source>
</evidence>
<feature type="compositionally biased region" description="Low complexity" evidence="3">
    <location>
        <begin position="91"/>
        <end position="101"/>
    </location>
</feature>
<feature type="compositionally biased region" description="Basic and acidic residues" evidence="3">
    <location>
        <begin position="1065"/>
        <end position="1079"/>
    </location>
</feature>
<dbReference type="GeneID" id="113204849"/>
<dbReference type="InterPro" id="IPR042779">
    <property type="entry name" value="MISP/MISP3-like"/>
</dbReference>
<proteinExistence type="predicted"/>
<dbReference type="PANTHER" id="PTHR18839:SF0">
    <property type="entry name" value="MITOTIC INTERACTOR AND SUBSTRATE OF PLK1 ISOFORM X1-RELATED"/>
    <property type="match status" value="1"/>
</dbReference>
<evidence type="ECO:0000259" key="4">
    <source>
        <dbReference type="Pfam" id="PF15304"/>
    </source>
</evidence>
<feature type="region of interest" description="Disordered" evidence="3">
    <location>
        <begin position="83"/>
        <end position="132"/>
    </location>
</feature>
<feature type="region of interest" description="Disordered" evidence="3">
    <location>
        <begin position="1025"/>
        <end position="1053"/>
    </location>
</feature>
<sequence length="1382" mass="150773">MPSYKMNSMSGLSVLKKPFSWKFGYPRFQKKVKVHFLEKESKGGEEEFPWEDVLEGLTADPPTTVTDFSWDFTRHERVDPLPDLGVDLTHSSASSAANSNSAEDDSDDAASLRAVGGPSSRPEGKDLDWDQDEPDAAYSSVIRRGAQSLPVTICRGFEDADDGLGDEDNSEDPVYANCLLEDEPLYENFSHHLSGLGGLGHYIDHDPLDYSDDEEHIYEHVHHVHGHHRDGDVHPHHHPVNVFLALLQGSAPISPDPNIYEVPPGAIRCTTRDLDCLDSARNITPPSGFQDYEKLSWVRAAGSIRSAAAFYDDDPLDGHHYLRVDTLRDTVVSAAAQDEEDRHKLPVEVIYSTIVKPRRKKKQRPAISAMLQIAASMQPTQQVAPDSPPQGEGVVVVAQVVDKDTESLQPQGDVNDNFIVVDGTEGLVKDQLTVVQAEADCVLVSELSEPVNVEEANSIIVHGLETPASDVIILTVQPDDEVAAAPATVDDEDVRKFQDDDRTDLVIVTPPTPPVVSDDEDAAEEADTEAESEVVEVIEISSDGRWDTKELPPTEVDEALLQQQQDADASCFQECPAEEAKIKHAAMAYGSQYYVNAAGPEAKKQQQQQQRTVVHVNAEPLDSDPADTTAASVSNIGTQIMKKYEDDRQKVRDSLNLPDVSLLDMDESMEDIERERRRVIVNQAVRAKRISSWIKSSDQQQGEQEDAVLLPEDANLHLNEDGEVVYDSILLNKQKTKSYWEQLMMAAAAPGSPPAAPTPTATSTQQQQQAVAPAPQVAAVAPQSRGDMPSLEQAGSEVSEQEYFDARSTVSPGEPLDDDGLGPKVVETVAKACRRLERESHVERDIRLQREREEQVAREREAALDLLRDDGFVSIPTSTTDEGNCSEYGSEEKEHSIDGSSSRVMSPEVGALPPGLPHGLPHHHHQRTQSMDSTSSGHSSGSGSGSGSSAFIAGPGRRRVTVKPLAEPEDQDAPAFRPTNETPIEKEIRLTREREAELAREKALRLGISTPTAADQTIINNNTIGKNQTTTTANNNSNNNNVEVAENKESVRNATNRIQQEISRANEREQEHRHLKEGPQRFSTPEFPGRVKLKKAVSTSHLAILSSEQTPAPATQTPVARPPLRRLGSTAPQGLVSSAPPSRAPLGRSVSSMAPAGSPTLPSLASLTLVTPRRYAPHPSQKGVMQRFLASRGKVNPVGLVSNGPSSGSGSVSLPPVLPLSPTSPLSPMSPAVPLSPAQVPLSASSTAKMSALVDVNREPEREEPAPAPVRRGYTSAEDKIQEELKEMRRREEELRLQRARTFARSQPNLLSLLDDVDGPDSTTLNESSPVIDKLPAMAALRSALSNPNLLDDDSHHNGLDSLNEKVSFSHALFCLEWFLLH</sequence>
<keyword evidence="1 2" id="KW-0175">Coiled coil</keyword>
<feature type="compositionally biased region" description="Polar residues" evidence="3">
    <location>
        <begin position="1108"/>
        <end position="1118"/>
    </location>
</feature>
<dbReference type="PANTHER" id="PTHR18839">
    <property type="entry name" value="MITOTIC INTERACTOR AND SUBSTRATE OF PLK1 MISP FAMILY MEMBER"/>
    <property type="match status" value="1"/>
</dbReference>
<dbReference type="OrthoDB" id="6512841at2759"/>
<evidence type="ECO:0000313" key="5">
    <source>
        <dbReference type="Proteomes" id="UP000504606"/>
    </source>
</evidence>
<dbReference type="Proteomes" id="UP000504606">
    <property type="component" value="Unplaced"/>
</dbReference>
<name>A0A9C6TPE1_FRAOC</name>
<dbReference type="Pfam" id="PF15304">
    <property type="entry name" value="AKAP2_C"/>
    <property type="match status" value="1"/>
</dbReference>
<evidence type="ECO:0000256" key="1">
    <source>
        <dbReference type="ARBA" id="ARBA00023054"/>
    </source>
</evidence>
<reference evidence="6" key="1">
    <citation type="submission" date="2025-08" db="UniProtKB">
        <authorList>
            <consortium name="RefSeq"/>
        </authorList>
    </citation>
    <scope>IDENTIFICATION</scope>
    <source>
        <tissue evidence="6">Whole organism</tissue>
    </source>
</reference>
<protein>
    <submittedName>
        <fullName evidence="6">Uncharacterized protein LOC113204849 isoform X1</fullName>
    </submittedName>
</protein>
<organism evidence="5 6">
    <name type="scientific">Frankliniella occidentalis</name>
    <name type="common">Western flower thrips</name>
    <name type="synonym">Euthrips occidentalis</name>
    <dbReference type="NCBI Taxonomy" id="133901"/>
    <lineage>
        <taxon>Eukaryota</taxon>
        <taxon>Metazoa</taxon>
        <taxon>Ecdysozoa</taxon>
        <taxon>Arthropoda</taxon>
        <taxon>Hexapoda</taxon>
        <taxon>Insecta</taxon>
        <taxon>Pterygota</taxon>
        <taxon>Neoptera</taxon>
        <taxon>Paraneoptera</taxon>
        <taxon>Thysanoptera</taxon>
        <taxon>Terebrantia</taxon>
        <taxon>Thripoidea</taxon>
        <taxon>Thripidae</taxon>
        <taxon>Frankliniella</taxon>
    </lineage>
</organism>
<gene>
    <name evidence="6" type="primary">LOC113204849</name>
</gene>
<feature type="region of interest" description="Disordered" evidence="3">
    <location>
        <begin position="749"/>
        <end position="774"/>
    </location>
</feature>
<dbReference type="RefSeq" id="XP_052120191.1">
    <property type="nucleotide sequence ID" value="XM_052264231.1"/>
</dbReference>
<feature type="compositionally biased region" description="Polar residues" evidence="3">
    <location>
        <begin position="1130"/>
        <end position="1140"/>
    </location>
</feature>
<feature type="coiled-coil region" evidence="2">
    <location>
        <begin position="1271"/>
        <end position="1301"/>
    </location>
</feature>
<accession>A0A9C6TPE1</accession>
<feature type="region of interest" description="Disordered" evidence="3">
    <location>
        <begin position="1108"/>
        <end position="1163"/>
    </location>
</feature>
<feature type="region of interest" description="Disordered" evidence="3">
    <location>
        <begin position="869"/>
        <end position="957"/>
    </location>
</feature>
<keyword evidence="5" id="KW-1185">Reference proteome</keyword>
<dbReference type="CTD" id="32201"/>
<evidence type="ECO:0000256" key="2">
    <source>
        <dbReference type="SAM" id="Coils"/>
    </source>
</evidence>
<feature type="compositionally biased region" description="Low complexity" evidence="3">
    <location>
        <begin position="1154"/>
        <end position="1163"/>
    </location>
</feature>
<dbReference type="InterPro" id="IPR029304">
    <property type="entry name" value="AKAP2_C"/>
</dbReference>
<feature type="domain" description="A-kinase anchor protein 2 C-terminal" evidence="4">
    <location>
        <begin position="1250"/>
        <end position="1312"/>
    </location>
</feature>
<feature type="region of interest" description="Disordered" evidence="3">
    <location>
        <begin position="1065"/>
        <end position="1087"/>
    </location>
</feature>